<gene>
    <name evidence="2" type="ORF">GCM10022262_12760</name>
</gene>
<reference evidence="3" key="1">
    <citation type="journal article" date="2019" name="Int. J. Syst. Evol. Microbiol.">
        <title>The Global Catalogue of Microorganisms (GCM) 10K type strain sequencing project: providing services to taxonomists for standard genome sequencing and annotation.</title>
        <authorList>
            <consortium name="The Broad Institute Genomics Platform"/>
            <consortium name="The Broad Institute Genome Sequencing Center for Infectious Disease"/>
            <person name="Wu L."/>
            <person name="Ma J."/>
        </authorList>
    </citation>
    <scope>NUCLEOTIDE SEQUENCE [LARGE SCALE GENOMIC DNA]</scope>
    <source>
        <strain evidence="3">JCM 17459</strain>
    </source>
</reference>
<dbReference type="RefSeq" id="WP_345038961.1">
    <property type="nucleotide sequence ID" value="NZ_BAABBA010000005.1"/>
</dbReference>
<evidence type="ECO:0000313" key="2">
    <source>
        <dbReference type="EMBL" id="GAA4286917.1"/>
    </source>
</evidence>
<dbReference type="Pfam" id="PF13468">
    <property type="entry name" value="Glyoxalase_3"/>
    <property type="match status" value="1"/>
</dbReference>
<keyword evidence="3" id="KW-1185">Reference proteome</keyword>
<organism evidence="2 3">
    <name type="scientific">Georgenia daeguensis</name>
    <dbReference type="NCBI Taxonomy" id="908355"/>
    <lineage>
        <taxon>Bacteria</taxon>
        <taxon>Bacillati</taxon>
        <taxon>Actinomycetota</taxon>
        <taxon>Actinomycetes</taxon>
        <taxon>Micrococcales</taxon>
        <taxon>Bogoriellaceae</taxon>
        <taxon>Georgenia</taxon>
    </lineage>
</organism>
<dbReference type="Proteomes" id="UP001499841">
    <property type="component" value="Unassembled WGS sequence"/>
</dbReference>
<dbReference type="Gene3D" id="3.10.180.10">
    <property type="entry name" value="2,3-Dihydroxybiphenyl 1,2-Dioxygenase, domain 1"/>
    <property type="match status" value="1"/>
</dbReference>
<accession>A0ABP8ESM1</accession>
<dbReference type="InterPro" id="IPR025870">
    <property type="entry name" value="Glyoxalase-like_dom"/>
</dbReference>
<sequence>MTDTVLPRHLDHVVVATPDLATAVQKFEEATGVAPEPGGVHPTFGTRNYLVSFGGDAYLEIIGADPENTTFSGARSFGVDDVRETAVVTWAAHPGDLDGARARAREAGLDLGEAYDGARRTTDGTLLEWRLTAHLVEPSGLVPFLIDWGTTTSPAVSTKARVRPAALVATHPRPEEITPVLQAIGTDLKVGRGEPNLRLTVEGPGGSLTL</sequence>
<dbReference type="PANTHER" id="PTHR40265">
    <property type="entry name" value="BLL2707 PROTEIN"/>
    <property type="match status" value="1"/>
</dbReference>
<dbReference type="SUPFAM" id="SSF54593">
    <property type="entry name" value="Glyoxalase/Bleomycin resistance protein/Dihydroxybiphenyl dioxygenase"/>
    <property type="match status" value="1"/>
</dbReference>
<proteinExistence type="predicted"/>
<feature type="domain" description="Glyoxalase-like" evidence="1">
    <location>
        <begin position="10"/>
        <end position="183"/>
    </location>
</feature>
<comment type="caution">
    <text evidence="2">The sequence shown here is derived from an EMBL/GenBank/DDBJ whole genome shotgun (WGS) entry which is preliminary data.</text>
</comment>
<name>A0ABP8ESM1_9MICO</name>
<evidence type="ECO:0000313" key="3">
    <source>
        <dbReference type="Proteomes" id="UP001499841"/>
    </source>
</evidence>
<protein>
    <submittedName>
        <fullName evidence="2">VOC family protein</fullName>
    </submittedName>
</protein>
<dbReference type="InterPro" id="IPR029068">
    <property type="entry name" value="Glyas_Bleomycin-R_OHBP_Dase"/>
</dbReference>
<evidence type="ECO:0000259" key="1">
    <source>
        <dbReference type="Pfam" id="PF13468"/>
    </source>
</evidence>
<dbReference type="PANTHER" id="PTHR40265:SF1">
    <property type="entry name" value="GLYOXALASE-LIKE DOMAIN-CONTAINING PROTEIN"/>
    <property type="match status" value="1"/>
</dbReference>
<dbReference type="EMBL" id="BAABBA010000005">
    <property type="protein sequence ID" value="GAA4286917.1"/>
    <property type="molecule type" value="Genomic_DNA"/>
</dbReference>